<accession>H6RF12</accession>
<protein>
    <submittedName>
        <fullName evidence="4">Alkyl hydroperoxide reductase/ thiol specific antioxidant family protein</fullName>
    </submittedName>
</protein>
<feature type="chain" id="PRO_5003606233" evidence="2">
    <location>
        <begin position="34"/>
        <end position="516"/>
    </location>
</feature>
<keyword evidence="1" id="KW-0676">Redox-active center</keyword>
<dbReference type="Pfam" id="PF00578">
    <property type="entry name" value="AhpC-TSA"/>
    <property type="match status" value="1"/>
</dbReference>
<dbReference type="InterPro" id="IPR000866">
    <property type="entry name" value="AhpC/TSA"/>
</dbReference>
<dbReference type="GO" id="GO:0016491">
    <property type="term" value="F:oxidoreductase activity"/>
    <property type="evidence" value="ECO:0007669"/>
    <property type="project" value="InterPro"/>
</dbReference>
<dbReference type="InterPro" id="IPR050553">
    <property type="entry name" value="Thioredoxin_ResA/DsbE_sf"/>
</dbReference>
<evidence type="ECO:0000259" key="3">
    <source>
        <dbReference type="PROSITE" id="PS51352"/>
    </source>
</evidence>
<evidence type="ECO:0000313" key="4">
    <source>
        <dbReference type="EMBL" id="CCF99623.1"/>
    </source>
</evidence>
<dbReference type="PANTHER" id="PTHR42852">
    <property type="entry name" value="THIOL:DISULFIDE INTERCHANGE PROTEIN DSBE"/>
    <property type="match status" value="1"/>
</dbReference>
<name>H6RF12_9BACT</name>
<organism evidence="4">
    <name type="scientific">uncultured Flavobacteriia bacterium</name>
    <dbReference type="NCBI Taxonomy" id="212695"/>
    <lineage>
        <taxon>Bacteria</taxon>
        <taxon>Pseudomonadati</taxon>
        <taxon>Bacteroidota</taxon>
        <taxon>Flavobacteriia</taxon>
        <taxon>environmental samples</taxon>
    </lineage>
</organism>
<proteinExistence type="predicted"/>
<gene>
    <name evidence="4" type="ORF">VIS_S18BPA60021</name>
</gene>
<dbReference type="Gene3D" id="3.40.30.10">
    <property type="entry name" value="Glutaredoxin"/>
    <property type="match status" value="1"/>
</dbReference>
<dbReference type="GO" id="GO:0016209">
    <property type="term" value="F:antioxidant activity"/>
    <property type="evidence" value="ECO:0007669"/>
    <property type="project" value="InterPro"/>
</dbReference>
<reference evidence="4" key="2">
    <citation type="submission" date="2012-02" db="EMBL/GenBank/DDBJ databases">
        <authorList>
            <person name="Genoscope - CEA"/>
        </authorList>
    </citation>
    <scope>NUCLEOTIDE SEQUENCE</scope>
</reference>
<feature type="domain" description="Thioredoxin" evidence="3">
    <location>
        <begin position="337"/>
        <end position="498"/>
    </location>
</feature>
<dbReference type="SUPFAM" id="SSF52833">
    <property type="entry name" value="Thioredoxin-like"/>
    <property type="match status" value="1"/>
</dbReference>
<dbReference type="CDD" id="cd02966">
    <property type="entry name" value="TlpA_like_family"/>
    <property type="match status" value="1"/>
</dbReference>
<dbReference type="PANTHER" id="PTHR42852:SF13">
    <property type="entry name" value="PROTEIN DIPZ"/>
    <property type="match status" value="1"/>
</dbReference>
<dbReference type="EMBL" id="FO117585">
    <property type="protein sequence ID" value="CCF99623.1"/>
    <property type="molecule type" value="Genomic_DNA"/>
</dbReference>
<evidence type="ECO:0000256" key="1">
    <source>
        <dbReference type="ARBA" id="ARBA00023284"/>
    </source>
</evidence>
<keyword evidence="2" id="KW-0732">Signal</keyword>
<dbReference type="InterPro" id="IPR013766">
    <property type="entry name" value="Thioredoxin_domain"/>
</dbReference>
<reference evidence="4" key="1">
    <citation type="journal article" date="2012" name="Environ. Microbiol.">
        <title>Genomic content of uncultured Bacteroidetes from contrasting oceanic provinces in the North Atlantic Ocean.</title>
        <authorList>
            <person name="Gomez-Pereira P.R."/>
            <person name="Schuler M."/>
            <person name="Fuchs B.M."/>
            <person name="Bennke C."/>
            <person name="Teeling H."/>
            <person name="Waldmann J."/>
            <person name="Richter M."/>
            <person name="Barbe V."/>
            <person name="Bataille E."/>
            <person name="Glockner F.O."/>
            <person name="Amann R."/>
        </authorList>
    </citation>
    <scope>NUCLEOTIDE SEQUENCE</scope>
</reference>
<dbReference type="AlphaFoldDB" id="H6RF12"/>
<evidence type="ECO:0000256" key="2">
    <source>
        <dbReference type="SAM" id="SignalP"/>
    </source>
</evidence>
<dbReference type="PROSITE" id="PS51352">
    <property type="entry name" value="THIOREDOXIN_2"/>
    <property type="match status" value="1"/>
</dbReference>
<dbReference type="InterPro" id="IPR017937">
    <property type="entry name" value="Thioredoxin_CS"/>
</dbReference>
<dbReference type="PROSITE" id="PS00194">
    <property type="entry name" value="THIOREDOXIN_1"/>
    <property type="match status" value="1"/>
</dbReference>
<sequence>MSNFDPMDKQPTSPFLRSVLLALSVLASTAMHAQSDLVVHVDGLSNDTVYLANYYGAKLFYNDTAVADAEGTVVFKGKPFEEGGKYAVVMPGPKFFEFMMVDEPMEFKTTAANPSGDIQVIQSKENEVFYGYLNFIKDKRTERAPFDAVLRDSSATEDAVAEAKAGIAKLTDQVNEYQYYLTNDPRNFLFGKYLNMINEPQVPEAPENVEDAAMWQYLWYRSHYWDRVDFDDPRLVRDGAFDQLVTRYWSKVLPQIPDTMIVEAHSLLDQVLQAGNKDMFKYMVHHMTYASESSKIMCMDKVFVDLVNSYYRTDMVHWLNEEQLKKILDRAEDLKYTLCGNKAPNITLPDLDQENWVKLHDIEAKYTLICIWESTCGHCKKEMPKLERIYDEWKPRGLEIFAIGNDFEPEPWQEYIREKELTKWVNVSDNPLINAQDSATALIYGGVTNLESLNFRTTFDVYATPKMFLLDQDKNILAKQVGAVQLAEILSQMQGLAETVPQFAPDEKKESAENDY</sequence>
<dbReference type="InterPro" id="IPR033395">
    <property type="entry name" value="DUF5106"/>
</dbReference>
<feature type="signal peptide" evidence="2">
    <location>
        <begin position="1"/>
        <end position="33"/>
    </location>
</feature>
<dbReference type="Pfam" id="PF17127">
    <property type="entry name" value="DUF5106"/>
    <property type="match status" value="1"/>
</dbReference>
<dbReference type="InterPro" id="IPR036249">
    <property type="entry name" value="Thioredoxin-like_sf"/>
</dbReference>